<dbReference type="Proteomes" id="UP000184268">
    <property type="component" value="Unassembled WGS sequence"/>
</dbReference>
<evidence type="ECO:0000313" key="1">
    <source>
        <dbReference type="EMBL" id="SHH56511.1"/>
    </source>
</evidence>
<dbReference type="STRING" id="299255.SAMN02745129_2355"/>
<dbReference type="AlphaFoldDB" id="A0A1M5U0V7"/>
<dbReference type="RefSeq" id="WP_067655748.1">
    <property type="nucleotide sequence ID" value="NZ_FQXG01000003.1"/>
</dbReference>
<protein>
    <submittedName>
        <fullName evidence="1">Uncharacterized protein</fullName>
    </submittedName>
</protein>
<reference evidence="1 2" key="1">
    <citation type="submission" date="2016-11" db="EMBL/GenBank/DDBJ databases">
        <authorList>
            <person name="Jaros S."/>
            <person name="Januszkiewicz K."/>
            <person name="Wedrychowicz H."/>
        </authorList>
    </citation>
    <scope>NUCLEOTIDE SEQUENCE [LARGE SCALE GENOMIC DNA]</scope>
    <source>
        <strain evidence="1 2">DSM 16917</strain>
    </source>
</reference>
<dbReference type="EMBL" id="FQXG01000003">
    <property type="protein sequence ID" value="SHH56511.1"/>
    <property type="molecule type" value="Genomic_DNA"/>
</dbReference>
<sequence length="157" mass="17391">MKSIVEKLRPTYHYWRPVAAQAAALEVPGPEVPANGARSEDLLDNFAQARPDVPTVVIYLQGSEAEAVFQLHEGHVVAIAAVCDCASEAERDRFDIGYQVLPQSVAAHAMSWPEMVQIDPKMVIDEFNVTDWVRCAEQFAQALLDSKDGWAEPDLLQ</sequence>
<organism evidence="1 2">
    <name type="scientific">Ferrimonas marina</name>
    <dbReference type="NCBI Taxonomy" id="299255"/>
    <lineage>
        <taxon>Bacteria</taxon>
        <taxon>Pseudomonadati</taxon>
        <taxon>Pseudomonadota</taxon>
        <taxon>Gammaproteobacteria</taxon>
        <taxon>Alteromonadales</taxon>
        <taxon>Ferrimonadaceae</taxon>
        <taxon>Ferrimonas</taxon>
    </lineage>
</organism>
<accession>A0A1M5U0V7</accession>
<name>A0A1M5U0V7_9GAMM</name>
<proteinExistence type="predicted"/>
<evidence type="ECO:0000313" key="2">
    <source>
        <dbReference type="Proteomes" id="UP000184268"/>
    </source>
</evidence>
<gene>
    <name evidence="1" type="ORF">SAMN02745129_2355</name>
</gene>
<keyword evidence="2" id="KW-1185">Reference proteome</keyword>